<sequence>MLTVGQHSRCANGRPAPLLPSTAQTRSGQRDTVFRIAVYPGLSVLNRPVASTVSCSSTTSIVAESLWGSTPMNTFAMPHHPKVLNQ</sequence>
<dbReference type="Proteomes" id="UP000683575">
    <property type="component" value="Chromosome"/>
</dbReference>
<accession>A0A975Y247</accession>
<dbReference type="EMBL" id="CP077062">
    <property type="protein sequence ID" value="QWZ10178.1"/>
    <property type="molecule type" value="Genomic_DNA"/>
</dbReference>
<evidence type="ECO:0000313" key="2">
    <source>
        <dbReference type="EMBL" id="QWZ10178.1"/>
    </source>
</evidence>
<feature type="region of interest" description="Disordered" evidence="1">
    <location>
        <begin position="1"/>
        <end position="28"/>
    </location>
</feature>
<gene>
    <name evidence="2" type="ORF">KRR39_10800</name>
</gene>
<name>A0A975Y247_9ACTN</name>
<protein>
    <submittedName>
        <fullName evidence="2">Uncharacterized protein</fullName>
    </submittedName>
</protein>
<keyword evidence="3" id="KW-1185">Reference proteome</keyword>
<dbReference type="RefSeq" id="WP_216942024.1">
    <property type="nucleotide sequence ID" value="NZ_CP077062.1"/>
</dbReference>
<dbReference type="KEGG" id="nps:KRR39_10800"/>
<evidence type="ECO:0000313" key="3">
    <source>
        <dbReference type="Proteomes" id="UP000683575"/>
    </source>
</evidence>
<reference evidence="2" key="1">
    <citation type="submission" date="2021-06" db="EMBL/GenBank/DDBJ databases">
        <title>Complete genome sequence of Nocardioides sp. G188.</title>
        <authorList>
            <person name="Im W.-T."/>
        </authorList>
    </citation>
    <scope>NUCLEOTIDE SEQUENCE</scope>
    <source>
        <strain evidence="2">G188</strain>
    </source>
</reference>
<proteinExistence type="predicted"/>
<evidence type="ECO:0000256" key="1">
    <source>
        <dbReference type="SAM" id="MobiDB-lite"/>
    </source>
</evidence>
<organism evidence="2 3">
    <name type="scientific">Nocardioides panacis</name>
    <dbReference type="NCBI Taxonomy" id="2849501"/>
    <lineage>
        <taxon>Bacteria</taxon>
        <taxon>Bacillati</taxon>
        <taxon>Actinomycetota</taxon>
        <taxon>Actinomycetes</taxon>
        <taxon>Propionibacteriales</taxon>
        <taxon>Nocardioidaceae</taxon>
        <taxon>Nocardioides</taxon>
    </lineage>
</organism>
<dbReference type="AlphaFoldDB" id="A0A975Y247"/>